<dbReference type="PROSITE" id="PS51683">
    <property type="entry name" value="SAM_OMT_II"/>
    <property type="match status" value="1"/>
</dbReference>
<feature type="domain" description="O-methyltransferase dimerisation" evidence="5">
    <location>
        <begin position="52"/>
        <end position="121"/>
    </location>
</feature>
<dbReference type="InterPro" id="IPR036388">
    <property type="entry name" value="WH-like_DNA-bd_sf"/>
</dbReference>
<reference evidence="8" key="1">
    <citation type="journal article" date="2019" name="Int. J. Syst. Evol. Microbiol.">
        <title>The Global Catalogue of Microorganisms (GCM) 10K type strain sequencing project: providing services to taxonomists for standard genome sequencing and annotation.</title>
        <authorList>
            <consortium name="The Broad Institute Genomics Platform"/>
            <consortium name="The Broad Institute Genome Sequencing Center for Infectious Disease"/>
            <person name="Wu L."/>
            <person name="Ma J."/>
        </authorList>
    </citation>
    <scope>NUCLEOTIDE SEQUENCE [LARGE SCALE GENOMIC DNA]</scope>
    <source>
        <strain evidence="8">CECT 7649</strain>
    </source>
</reference>
<dbReference type="InterPro" id="IPR016461">
    <property type="entry name" value="COMT-like"/>
</dbReference>
<keyword evidence="1 7" id="KW-0489">Methyltransferase</keyword>
<dbReference type="Gene3D" id="3.40.50.150">
    <property type="entry name" value="Vaccinia Virus protein VP39"/>
    <property type="match status" value="1"/>
</dbReference>
<evidence type="ECO:0000256" key="2">
    <source>
        <dbReference type="ARBA" id="ARBA00022679"/>
    </source>
</evidence>
<dbReference type="Gene3D" id="1.10.10.10">
    <property type="entry name" value="Winged helix-like DNA-binding domain superfamily/Winged helix DNA-binding domain"/>
    <property type="match status" value="1"/>
</dbReference>
<keyword evidence="3" id="KW-0949">S-adenosyl-L-methionine</keyword>
<dbReference type="EMBL" id="JBHTCG010000009">
    <property type="protein sequence ID" value="MFC7383724.1"/>
    <property type="molecule type" value="Genomic_DNA"/>
</dbReference>
<dbReference type="CDD" id="cd02440">
    <property type="entry name" value="AdoMet_MTases"/>
    <property type="match status" value="1"/>
</dbReference>
<evidence type="ECO:0000256" key="1">
    <source>
        <dbReference type="ARBA" id="ARBA00022603"/>
    </source>
</evidence>
<name>A0ABW2P2S2_9ACTN</name>
<dbReference type="RefSeq" id="WP_380827282.1">
    <property type="nucleotide sequence ID" value="NZ_JBHTCG010000009.1"/>
</dbReference>
<protein>
    <submittedName>
        <fullName evidence="7">Methyltransferase domain-containing protein</fullName>
    </submittedName>
</protein>
<accession>A0ABW2P2S2</accession>
<evidence type="ECO:0000259" key="6">
    <source>
        <dbReference type="Pfam" id="PF13649"/>
    </source>
</evidence>
<feature type="domain" description="Methyltransferase" evidence="6">
    <location>
        <begin position="217"/>
        <end position="313"/>
    </location>
</feature>
<feature type="region of interest" description="Disordered" evidence="4">
    <location>
        <begin position="1"/>
        <end position="36"/>
    </location>
</feature>
<dbReference type="PANTHER" id="PTHR43712:SF2">
    <property type="entry name" value="O-METHYLTRANSFERASE CICE"/>
    <property type="match status" value="1"/>
</dbReference>
<dbReference type="GO" id="GO:0008168">
    <property type="term" value="F:methyltransferase activity"/>
    <property type="evidence" value="ECO:0007669"/>
    <property type="project" value="UniProtKB-KW"/>
</dbReference>
<evidence type="ECO:0000313" key="7">
    <source>
        <dbReference type="EMBL" id="MFC7383724.1"/>
    </source>
</evidence>
<dbReference type="Pfam" id="PF13649">
    <property type="entry name" value="Methyltransf_25"/>
    <property type="match status" value="1"/>
</dbReference>
<sequence>MSYGFSEAMAARPDRAPTPGSEVGVQPLVDHTRLDGDTDEDRRIQAAHRLYEHLIGLWAPGVIEAAHDLGMFAELAKGAASAVEVAETLKTDERATRIMLDALHAYAMVDAVVPPDGITRYVLGERMLPSVLPGGVYSLTGKMDYDRAVAWPAWRSLAEAVRHGSRDAAGHDRANQISETDYESLALGINFWAPPIVARLHDWLDASGWDAGVPARVLDVGCGSGLYGQLMLRRRENWHVTGVDAPRIIELARAQARRLGVDGRFSGMVGDFWADAWGAGFDLVFFANIFHLQTPESAAKLTATAAGSLSERGLICIADHIVDDTGRGESEQDRFARLFAASMLATGGGDAYRLSRYDRWLESAGLRRVALIDAPMHRILIATRPDNTF</sequence>
<gene>
    <name evidence="7" type="ORF">ACFQSB_16000</name>
</gene>
<dbReference type="InterPro" id="IPR012967">
    <property type="entry name" value="COMT_dimerisation"/>
</dbReference>
<dbReference type="Proteomes" id="UP001596496">
    <property type="component" value="Unassembled WGS sequence"/>
</dbReference>
<dbReference type="GO" id="GO:0032259">
    <property type="term" value="P:methylation"/>
    <property type="evidence" value="ECO:0007669"/>
    <property type="project" value="UniProtKB-KW"/>
</dbReference>
<proteinExistence type="predicted"/>
<dbReference type="InterPro" id="IPR029063">
    <property type="entry name" value="SAM-dependent_MTases_sf"/>
</dbReference>
<keyword evidence="2" id="KW-0808">Transferase</keyword>
<evidence type="ECO:0000259" key="5">
    <source>
        <dbReference type="Pfam" id="PF08100"/>
    </source>
</evidence>
<evidence type="ECO:0000256" key="4">
    <source>
        <dbReference type="SAM" id="MobiDB-lite"/>
    </source>
</evidence>
<keyword evidence="8" id="KW-1185">Reference proteome</keyword>
<dbReference type="InterPro" id="IPR036390">
    <property type="entry name" value="WH_DNA-bd_sf"/>
</dbReference>
<dbReference type="InterPro" id="IPR041698">
    <property type="entry name" value="Methyltransf_25"/>
</dbReference>
<evidence type="ECO:0000256" key="3">
    <source>
        <dbReference type="ARBA" id="ARBA00022691"/>
    </source>
</evidence>
<dbReference type="PANTHER" id="PTHR43712">
    <property type="entry name" value="PUTATIVE (AFU_ORTHOLOGUE AFUA_4G14580)-RELATED"/>
    <property type="match status" value="1"/>
</dbReference>
<dbReference type="Pfam" id="PF08100">
    <property type="entry name" value="Dimerisation"/>
    <property type="match status" value="1"/>
</dbReference>
<comment type="caution">
    <text evidence="7">The sequence shown here is derived from an EMBL/GenBank/DDBJ whole genome shotgun (WGS) entry which is preliminary data.</text>
</comment>
<organism evidence="7 8">
    <name type="scientific">Sphaerisporangium rhizosphaerae</name>
    <dbReference type="NCBI Taxonomy" id="2269375"/>
    <lineage>
        <taxon>Bacteria</taxon>
        <taxon>Bacillati</taxon>
        <taxon>Actinomycetota</taxon>
        <taxon>Actinomycetes</taxon>
        <taxon>Streptosporangiales</taxon>
        <taxon>Streptosporangiaceae</taxon>
        <taxon>Sphaerisporangium</taxon>
    </lineage>
</organism>
<dbReference type="SUPFAM" id="SSF53335">
    <property type="entry name" value="S-adenosyl-L-methionine-dependent methyltransferases"/>
    <property type="match status" value="1"/>
</dbReference>
<dbReference type="SUPFAM" id="SSF46785">
    <property type="entry name" value="Winged helix' DNA-binding domain"/>
    <property type="match status" value="1"/>
</dbReference>
<evidence type="ECO:0000313" key="8">
    <source>
        <dbReference type="Proteomes" id="UP001596496"/>
    </source>
</evidence>